<evidence type="ECO:0000256" key="1">
    <source>
        <dbReference type="ARBA" id="ARBA00001968"/>
    </source>
</evidence>
<sequence length="441" mass="50067">MGHVASVLANGEIGHLQRRSGVVVLRAQSGERSAKVIRHRRLLLPRVCVESSTGRECRGGLHAEVIVVVLPFVGFCSRVLSTFATRLAMEFGDNVGRAKLTTIKKTAIAAVVMAMLFRCHQERALGGMRAQKEDVSLSKGWIPWPSPKLYSRRTDGAWEDLRQCDDTTEEYLGEKLRMSPRVFREIAEALPPRVQRRVGFYREPLQPDHIIAYALYRWALGEMYESSTCNFGIGRASELVAIRDVTTTLLKVYREKISWPTGVRKSVILRALTDKGFANCHRCIDCTHIYIDKLANAPNEDYYDRKRRFSIVAQVIVDLNLRVLDVHMGYPGNCHNVRAIQMSSLWARAEANNLFSGPPVMLPFQVQTNGYLLGDNYDYPPSEWIVVPYGGIGQHLVEECFDNKQKVARGVVERDFGRLKGMSQWRLFLRTHKTNMETLPQ</sequence>
<accession>A0A388LP74</accession>
<dbReference type="Proteomes" id="UP000265515">
    <property type="component" value="Unassembled WGS sequence"/>
</dbReference>
<name>A0A388LP74_CHABU</name>
<comment type="caution">
    <text evidence="4">The sequence shown here is derived from an EMBL/GenBank/DDBJ whole genome shotgun (WGS) entry which is preliminary data.</text>
</comment>
<dbReference type="EMBL" id="BFEA01000464">
    <property type="protein sequence ID" value="GBG84128.1"/>
    <property type="molecule type" value="Genomic_DNA"/>
</dbReference>
<gene>
    <name evidence="4" type="ORF">CBR_g38003</name>
</gene>
<keyword evidence="5" id="KW-1185">Reference proteome</keyword>
<keyword evidence="2" id="KW-0479">Metal-binding</keyword>
<organism evidence="4 5">
    <name type="scientific">Chara braunii</name>
    <name type="common">Braun's stonewort</name>
    <dbReference type="NCBI Taxonomy" id="69332"/>
    <lineage>
        <taxon>Eukaryota</taxon>
        <taxon>Viridiplantae</taxon>
        <taxon>Streptophyta</taxon>
        <taxon>Charophyceae</taxon>
        <taxon>Charales</taxon>
        <taxon>Characeae</taxon>
        <taxon>Chara</taxon>
    </lineage>
</organism>
<comment type="cofactor">
    <cofactor evidence="1">
        <name>a divalent metal cation</name>
        <dbReference type="ChEBI" id="CHEBI:60240"/>
    </cofactor>
</comment>
<dbReference type="InterPro" id="IPR027806">
    <property type="entry name" value="HARBI1_dom"/>
</dbReference>
<dbReference type="GO" id="GO:0046872">
    <property type="term" value="F:metal ion binding"/>
    <property type="evidence" value="ECO:0007669"/>
    <property type="project" value="UniProtKB-KW"/>
</dbReference>
<evidence type="ECO:0000259" key="3">
    <source>
        <dbReference type="Pfam" id="PF13359"/>
    </source>
</evidence>
<reference evidence="4 5" key="1">
    <citation type="journal article" date="2018" name="Cell">
        <title>The Chara Genome: Secondary Complexity and Implications for Plant Terrestrialization.</title>
        <authorList>
            <person name="Nishiyama T."/>
            <person name="Sakayama H."/>
            <person name="Vries J.D."/>
            <person name="Buschmann H."/>
            <person name="Saint-Marcoux D."/>
            <person name="Ullrich K.K."/>
            <person name="Haas F.B."/>
            <person name="Vanderstraeten L."/>
            <person name="Becker D."/>
            <person name="Lang D."/>
            <person name="Vosolsobe S."/>
            <person name="Rombauts S."/>
            <person name="Wilhelmsson P.K.I."/>
            <person name="Janitza P."/>
            <person name="Kern R."/>
            <person name="Heyl A."/>
            <person name="Rumpler F."/>
            <person name="Villalobos L.I.A.C."/>
            <person name="Clay J.M."/>
            <person name="Skokan R."/>
            <person name="Toyoda A."/>
            <person name="Suzuki Y."/>
            <person name="Kagoshima H."/>
            <person name="Schijlen E."/>
            <person name="Tajeshwar N."/>
            <person name="Catarino B."/>
            <person name="Hetherington A.J."/>
            <person name="Saltykova A."/>
            <person name="Bonnot C."/>
            <person name="Breuninger H."/>
            <person name="Symeonidi A."/>
            <person name="Radhakrishnan G.V."/>
            <person name="Van Nieuwerburgh F."/>
            <person name="Deforce D."/>
            <person name="Chang C."/>
            <person name="Karol K.G."/>
            <person name="Hedrich R."/>
            <person name="Ulvskov P."/>
            <person name="Glockner G."/>
            <person name="Delwiche C.F."/>
            <person name="Petrasek J."/>
            <person name="Van de Peer Y."/>
            <person name="Friml J."/>
            <person name="Beilby M."/>
            <person name="Dolan L."/>
            <person name="Kohara Y."/>
            <person name="Sugano S."/>
            <person name="Fujiyama A."/>
            <person name="Delaux P.-M."/>
            <person name="Quint M."/>
            <person name="TheiBen G."/>
            <person name="Hagemann M."/>
            <person name="Harholt J."/>
            <person name="Dunand C."/>
            <person name="Zachgo S."/>
            <person name="Langdale J."/>
            <person name="Maumus F."/>
            <person name="Straeten D.V.D."/>
            <person name="Gould S.B."/>
            <person name="Rensing S.A."/>
        </authorList>
    </citation>
    <scope>NUCLEOTIDE SEQUENCE [LARGE SCALE GENOMIC DNA]</scope>
    <source>
        <strain evidence="4 5">S276</strain>
    </source>
</reference>
<dbReference type="Gramene" id="GBG84128">
    <property type="protein sequence ID" value="GBG84128"/>
    <property type="gene ID" value="CBR_g38003"/>
</dbReference>
<protein>
    <recommendedName>
        <fullName evidence="3">DDE Tnp4 domain-containing protein</fullName>
    </recommendedName>
</protein>
<dbReference type="Pfam" id="PF13359">
    <property type="entry name" value="DDE_Tnp_4"/>
    <property type="match status" value="1"/>
</dbReference>
<feature type="domain" description="DDE Tnp4" evidence="3">
    <location>
        <begin position="284"/>
        <end position="431"/>
    </location>
</feature>
<proteinExistence type="predicted"/>
<evidence type="ECO:0000313" key="4">
    <source>
        <dbReference type="EMBL" id="GBG84128.1"/>
    </source>
</evidence>
<dbReference type="AlphaFoldDB" id="A0A388LP74"/>
<evidence type="ECO:0000256" key="2">
    <source>
        <dbReference type="ARBA" id="ARBA00022723"/>
    </source>
</evidence>
<evidence type="ECO:0000313" key="5">
    <source>
        <dbReference type="Proteomes" id="UP000265515"/>
    </source>
</evidence>